<dbReference type="EMBL" id="OU896719">
    <property type="protein sequence ID" value="CAH1119830.1"/>
    <property type="molecule type" value="Genomic_DNA"/>
</dbReference>
<dbReference type="AlphaFoldDB" id="A0A9P0DBZ2"/>
<reference evidence="13" key="2">
    <citation type="submission" date="2022-10" db="EMBL/GenBank/DDBJ databases">
        <authorList>
            <consortium name="ENA_rothamsted_submissions"/>
            <consortium name="culmorum"/>
            <person name="King R."/>
        </authorList>
    </citation>
    <scope>NUCLEOTIDE SEQUENCE</scope>
</reference>
<dbReference type="GO" id="GO:0006325">
    <property type="term" value="P:chromatin organization"/>
    <property type="evidence" value="ECO:0007669"/>
    <property type="project" value="UniProtKB-KW"/>
</dbReference>
<evidence type="ECO:0000256" key="4">
    <source>
        <dbReference type="ARBA" id="ARBA00021061"/>
    </source>
</evidence>
<sequence>MSNYLLICEKNCENEVFNNLQTVFIPKCKELEDANPKIFIGEHFYNKNIIIEEIDILMRLVQSEWCIMQNIALYDDIVPYEEIVYSREFINKSFMAIKDCIQLCTHQPQKERYMNDTLKKINSFSNLVVPLDQISEEFVLKVSALKENDTKNPVYQYLHTFLELQYYLFTLQYLCKASAAEMEKAVEKILTSLIVLSKKHYQRQVSQIQKNVGCSCMKDFLLVIQLLLQKTVDDDFTFWRVFNRVLEDEVPLFSLWLLRHVAELQMVNSNFQIEGNTCEHIRPNYELLLNKLKPFLHSADSDMTLKLLEIIEPLLCNIWLKNAKIEVYQTIWDYFSKRLNVSKKNYSSHSALELNEAIENILWSWTKCNEDFEKFVGMMICHLKEYPAHWGKMKGRIYSQLGPNKLKELGETGIVHVMLLFIALGTINYEELLKKIVSFFESLPTEKKNTKLVWNIYTAFMFLQVRQGHDLEKTAPLLLKLIQEASMDHKDFHLIKEFVTNFENILNFSDKMQLHQWIFLDSWLSNYLPSCYYADMNSTLDVLSTTLEKVENADSWSYWMDPFKDHVLPILKQTSSCYNAPAIIGKLAGKLYLIIAQSSTDIFQFFTGENISPKISSQFLTVVLDNYPSQFILTAQQEALVVQSWVKICLLTSGPCGDLTKNIIKLDIFPQMLKSHIETSPDPIHALIEYLGSDIKHHQHSPSINKLCELSFGHLDKWLTQYLQRPENETAVLRIYTCVYLAFSHCGPLLYHRSRNSCPLTKLIQCMLLSMEFLTRKTVPHEFVLNAVKKTWHYFYEALVKMRTDSDMFLERTLKDMITKYMLYFSTGDSPIIKSLENEAVAPVVLEKICSSYFKHPFKEEEANTLKIMKILGDVIRSTTSIPLLKLIVNKTVYGLFEVVIFHSQRNAAISLIKIITSSPLYPQIKGEFSSVMLAVTEKHNNMAFNTVNYFQLMIVLAKFVPNDVKDLLGNVKQQVINVERLRGVGFDKNLRLQYEKLEDAVKSIQ</sequence>
<evidence type="ECO:0000256" key="5">
    <source>
        <dbReference type="ARBA" id="ARBA00022454"/>
    </source>
</evidence>
<gene>
    <name evidence="13" type="ORF">PHAECO_LOCUS3745</name>
</gene>
<dbReference type="InterPro" id="IPR029425">
    <property type="entry name" value="MMS22L_N"/>
</dbReference>
<dbReference type="Pfam" id="PF14910">
    <property type="entry name" value="MMS22L_N"/>
    <property type="match status" value="1"/>
</dbReference>
<dbReference type="Pfam" id="PF14911">
    <property type="entry name" value="MMS22L_C"/>
    <property type="match status" value="1"/>
</dbReference>
<evidence type="ECO:0000259" key="12">
    <source>
        <dbReference type="Pfam" id="PF14911"/>
    </source>
</evidence>
<evidence type="ECO:0000256" key="8">
    <source>
        <dbReference type="ARBA" id="ARBA00023204"/>
    </source>
</evidence>
<evidence type="ECO:0000256" key="2">
    <source>
        <dbReference type="ARBA" id="ARBA00004286"/>
    </source>
</evidence>
<dbReference type="PANTHER" id="PTHR28547">
    <property type="entry name" value="PROTEIN MMS22-LIKE"/>
    <property type="match status" value="1"/>
</dbReference>
<keyword evidence="7" id="KW-0156">Chromatin regulator</keyword>
<keyword evidence="8" id="KW-0234">DNA repair</keyword>
<dbReference type="InterPro" id="IPR029424">
    <property type="entry name" value="MMS22L_C"/>
</dbReference>
<proteinExistence type="inferred from homology"/>
<evidence type="ECO:0000313" key="14">
    <source>
        <dbReference type="Proteomes" id="UP001153737"/>
    </source>
</evidence>
<feature type="domain" description="Protein MMS22-like N-terminal" evidence="11">
    <location>
        <begin position="173"/>
        <end position="552"/>
    </location>
</feature>
<evidence type="ECO:0000259" key="11">
    <source>
        <dbReference type="Pfam" id="PF14910"/>
    </source>
</evidence>
<dbReference type="GO" id="GO:0031297">
    <property type="term" value="P:replication fork processing"/>
    <property type="evidence" value="ECO:0007669"/>
    <property type="project" value="InterPro"/>
</dbReference>
<name>A0A9P0DBZ2_PHACE</name>
<evidence type="ECO:0000313" key="13">
    <source>
        <dbReference type="EMBL" id="CAH1119830.1"/>
    </source>
</evidence>
<evidence type="ECO:0000256" key="6">
    <source>
        <dbReference type="ARBA" id="ARBA00022763"/>
    </source>
</evidence>
<protein>
    <recommendedName>
        <fullName evidence="4">Protein MMS22-like</fullName>
    </recommendedName>
    <alternativeName>
        <fullName evidence="10">Methyl methanesulfonate-sensitivity protein 22-like</fullName>
    </alternativeName>
</protein>
<evidence type="ECO:0000256" key="1">
    <source>
        <dbReference type="ARBA" id="ARBA00004123"/>
    </source>
</evidence>
<comment type="similarity">
    <text evidence="3">Belongs to the MMS22 family. MMS22L subfamily.</text>
</comment>
<evidence type="ECO:0000256" key="3">
    <source>
        <dbReference type="ARBA" id="ARBA00006585"/>
    </source>
</evidence>
<comment type="subcellular location">
    <subcellularLocation>
        <location evidence="2">Chromosome</location>
    </subcellularLocation>
    <subcellularLocation>
        <location evidence="1">Nucleus</location>
    </subcellularLocation>
</comment>
<dbReference type="PANTHER" id="PTHR28547:SF1">
    <property type="entry name" value="PROTEIN MMS22-LIKE"/>
    <property type="match status" value="1"/>
</dbReference>
<dbReference type="GO" id="GO:0043596">
    <property type="term" value="C:nuclear replication fork"/>
    <property type="evidence" value="ECO:0007669"/>
    <property type="project" value="TreeGrafter"/>
</dbReference>
<organism evidence="13 14">
    <name type="scientific">Phaedon cochleariae</name>
    <name type="common">Mustard beetle</name>
    <dbReference type="NCBI Taxonomy" id="80249"/>
    <lineage>
        <taxon>Eukaryota</taxon>
        <taxon>Metazoa</taxon>
        <taxon>Ecdysozoa</taxon>
        <taxon>Arthropoda</taxon>
        <taxon>Hexapoda</taxon>
        <taxon>Insecta</taxon>
        <taxon>Pterygota</taxon>
        <taxon>Neoptera</taxon>
        <taxon>Endopterygota</taxon>
        <taxon>Coleoptera</taxon>
        <taxon>Polyphaga</taxon>
        <taxon>Cucujiformia</taxon>
        <taxon>Chrysomeloidea</taxon>
        <taxon>Chrysomelidae</taxon>
        <taxon>Chrysomelinae</taxon>
        <taxon>Chrysomelini</taxon>
        <taxon>Phaedon</taxon>
    </lineage>
</organism>
<evidence type="ECO:0000256" key="9">
    <source>
        <dbReference type="ARBA" id="ARBA00023242"/>
    </source>
</evidence>
<keyword evidence="5" id="KW-0158">Chromosome</keyword>
<accession>A0A9P0DBZ2</accession>
<evidence type="ECO:0000256" key="7">
    <source>
        <dbReference type="ARBA" id="ARBA00022853"/>
    </source>
</evidence>
<keyword evidence="14" id="KW-1185">Reference proteome</keyword>
<dbReference type="GO" id="GO:0000724">
    <property type="term" value="P:double-strand break repair via homologous recombination"/>
    <property type="evidence" value="ECO:0007669"/>
    <property type="project" value="InterPro"/>
</dbReference>
<keyword evidence="6" id="KW-0227">DNA damage</keyword>
<dbReference type="InterPro" id="IPR042320">
    <property type="entry name" value="MMS22-like"/>
</dbReference>
<keyword evidence="9" id="KW-0539">Nucleus</keyword>
<feature type="domain" description="MMS22-like C-terminal" evidence="12">
    <location>
        <begin position="658"/>
        <end position="1001"/>
    </location>
</feature>
<dbReference type="Proteomes" id="UP001153737">
    <property type="component" value="Chromosome 13"/>
</dbReference>
<dbReference type="OrthoDB" id="8193282at2759"/>
<reference evidence="13" key="1">
    <citation type="submission" date="2022-01" db="EMBL/GenBank/DDBJ databases">
        <authorList>
            <person name="King R."/>
        </authorList>
    </citation>
    <scope>NUCLEOTIDE SEQUENCE</scope>
</reference>
<evidence type="ECO:0000256" key="10">
    <source>
        <dbReference type="ARBA" id="ARBA00033326"/>
    </source>
</evidence>